<dbReference type="SUPFAM" id="SSF51905">
    <property type="entry name" value="FAD/NAD(P)-binding domain"/>
    <property type="match status" value="1"/>
</dbReference>
<dbReference type="RefSeq" id="WP_264945799.1">
    <property type="nucleotide sequence ID" value="NZ_JAPDRA010000010.1"/>
</dbReference>
<evidence type="ECO:0000313" key="2">
    <source>
        <dbReference type="Proteomes" id="UP001596977"/>
    </source>
</evidence>
<dbReference type="InterPro" id="IPR006905">
    <property type="entry name" value="Flavin_halogenase"/>
</dbReference>
<dbReference type="EC" id="1.14.19.-" evidence="1"/>
<reference evidence="2" key="1">
    <citation type="journal article" date="2019" name="Int. J. Syst. Evol. Microbiol.">
        <title>The Global Catalogue of Microorganisms (GCM) 10K type strain sequencing project: providing services to taxonomists for standard genome sequencing and annotation.</title>
        <authorList>
            <consortium name="The Broad Institute Genomics Platform"/>
            <consortium name="The Broad Institute Genome Sequencing Center for Infectious Disease"/>
            <person name="Wu L."/>
            <person name="Ma J."/>
        </authorList>
    </citation>
    <scope>NUCLEOTIDE SEQUENCE [LARGE SCALE GENOMIC DNA]</scope>
    <source>
        <strain evidence="2">CCUG 62982</strain>
    </source>
</reference>
<protein>
    <submittedName>
        <fullName evidence="1">Tryptophan halogenase family protein</fullName>
        <ecNumber evidence="1">1.14.19.-</ecNumber>
    </submittedName>
</protein>
<dbReference type="GO" id="GO:0016491">
    <property type="term" value="F:oxidoreductase activity"/>
    <property type="evidence" value="ECO:0007669"/>
    <property type="project" value="UniProtKB-KW"/>
</dbReference>
<dbReference type="InterPro" id="IPR033856">
    <property type="entry name" value="Trp_halogen"/>
</dbReference>
<name>A0ABW3HC73_9SPHN</name>
<dbReference type="Proteomes" id="UP001596977">
    <property type="component" value="Unassembled WGS sequence"/>
</dbReference>
<dbReference type="Pfam" id="PF04820">
    <property type="entry name" value="Trp_halogenase"/>
    <property type="match status" value="1"/>
</dbReference>
<evidence type="ECO:0000313" key="1">
    <source>
        <dbReference type="EMBL" id="MFD0948000.1"/>
    </source>
</evidence>
<proteinExistence type="predicted"/>
<dbReference type="InterPro" id="IPR050816">
    <property type="entry name" value="Flavin-dep_Halogenase_NPB"/>
</dbReference>
<dbReference type="EMBL" id="JBHTJG010000010">
    <property type="protein sequence ID" value="MFD0948000.1"/>
    <property type="molecule type" value="Genomic_DNA"/>
</dbReference>
<comment type="caution">
    <text evidence="1">The sequence shown here is derived from an EMBL/GenBank/DDBJ whole genome shotgun (WGS) entry which is preliminary data.</text>
</comment>
<dbReference type="Gene3D" id="3.50.50.60">
    <property type="entry name" value="FAD/NAD(P)-binding domain"/>
    <property type="match status" value="1"/>
</dbReference>
<organism evidence="1 2">
    <name type="scientific">Sphingomonas canadensis</name>
    <dbReference type="NCBI Taxonomy" id="1219257"/>
    <lineage>
        <taxon>Bacteria</taxon>
        <taxon>Pseudomonadati</taxon>
        <taxon>Pseudomonadota</taxon>
        <taxon>Alphaproteobacteria</taxon>
        <taxon>Sphingomonadales</taxon>
        <taxon>Sphingomonadaceae</taxon>
        <taxon>Sphingomonas</taxon>
    </lineage>
</organism>
<sequence length="495" mass="55186">MTNRPVKRVVIAGGGTAGWLAAAALGRQLGALVEIVLIESEEIGTIGVGESTVPTTRTFHSIAGIDEREFVRDNQASFKLGISFENWARPGDRYFHSFGTLGRATWMADFQHFWLEAAAQGLESGIGEYCLEHQAGIAGRFTGGEDGPLNYAYHLDASRYARFLRRLSEAAGVKRVEGRIERVEQHGESGFVEALVLASGERIAGDLFLDCTGFRSLLLGGTMGVPFDDWSHWLPTDSALPAQTRSVGPAVPYTRAIAHDAGWQWRIPLQHRVGNGFVYASAFLKDEDRAREAFHTGLEGEILIEPRLIRFKAGARTRTWEKNVFALGLSGSFIEPLESTAIHLIQVAVTRLMQSFPFDGCHPAAIERYNRRTRGELENIRDFIILHYHQTEREDSEFWRYVRHMPIPDSLAERIALFAEGAEAWQGQDELFRVDSWVQVMLGQRLRPRSHNHVARMMPQGQLRAALDGLKANVGRTVAALPPHQQYLDALCAGD</sequence>
<dbReference type="PANTHER" id="PTHR43747:SF4">
    <property type="entry name" value="FLAVIN-DEPENDENT TRYPTOPHAN HALOGENASE"/>
    <property type="match status" value="1"/>
</dbReference>
<dbReference type="PANTHER" id="PTHR43747">
    <property type="entry name" value="FAD-BINDING PROTEIN"/>
    <property type="match status" value="1"/>
</dbReference>
<accession>A0ABW3HC73</accession>
<dbReference type="InterPro" id="IPR036188">
    <property type="entry name" value="FAD/NAD-bd_sf"/>
</dbReference>
<dbReference type="PIRSF" id="PIRSF011396">
    <property type="entry name" value="Trp_halogenase"/>
    <property type="match status" value="1"/>
</dbReference>
<keyword evidence="1" id="KW-0560">Oxidoreductase</keyword>
<keyword evidence="2" id="KW-1185">Reference proteome</keyword>
<gene>
    <name evidence="1" type="ORF">ACFQ1E_16780</name>
</gene>